<feature type="domain" description="Reverse transcriptase" evidence="1">
    <location>
        <begin position="1"/>
        <end position="89"/>
    </location>
</feature>
<proteinExistence type="predicted"/>
<dbReference type="Proteomes" id="UP001418222">
    <property type="component" value="Unassembled WGS sequence"/>
</dbReference>
<dbReference type="AlphaFoldDB" id="A0AAP0BZN3"/>
<dbReference type="PROSITE" id="PS50878">
    <property type="entry name" value="RT_POL"/>
    <property type="match status" value="1"/>
</dbReference>
<dbReference type="PANTHER" id="PTHR46238:SF8">
    <property type="entry name" value="ENDONUCLEASE_EXONUCLEASE_PHOSPHATASE DOMAIN-CONTAINING PROTEIN"/>
    <property type="match status" value="1"/>
</dbReference>
<keyword evidence="3" id="KW-1185">Reference proteome</keyword>
<organism evidence="2 3">
    <name type="scientific">Platanthera zijinensis</name>
    <dbReference type="NCBI Taxonomy" id="2320716"/>
    <lineage>
        <taxon>Eukaryota</taxon>
        <taxon>Viridiplantae</taxon>
        <taxon>Streptophyta</taxon>
        <taxon>Embryophyta</taxon>
        <taxon>Tracheophyta</taxon>
        <taxon>Spermatophyta</taxon>
        <taxon>Magnoliopsida</taxon>
        <taxon>Liliopsida</taxon>
        <taxon>Asparagales</taxon>
        <taxon>Orchidaceae</taxon>
        <taxon>Orchidoideae</taxon>
        <taxon>Orchideae</taxon>
        <taxon>Orchidinae</taxon>
        <taxon>Platanthera</taxon>
    </lineage>
</organism>
<protein>
    <recommendedName>
        <fullName evidence="1">Reverse transcriptase domain-containing protein</fullName>
    </recommendedName>
</protein>
<evidence type="ECO:0000313" key="2">
    <source>
        <dbReference type="EMBL" id="KAK8954976.1"/>
    </source>
</evidence>
<dbReference type="InterPro" id="IPR000477">
    <property type="entry name" value="RT_dom"/>
</dbReference>
<dbReference type="EMBL" id="JBBWWQ010000002">
    <property type="protein sequence ID" value="KAK8954976.1"/>
    <property type="molecule type" value="Genomic_DNA"/>
</dbReference>
<comment type="caution">
    <text evidence="2">The sequence shown here is derived from an EMBL/GenBank/DDBJ whole genome shotgun (WGS) entry which is preliminary data.</text>
</comment>
<reference evidence="2 3" key="1">
    <citation type="journal article" date="2022" name="Nat. Plants">
        <title>Genomes of leafy and leafless Platanthera orchids illuminate the evolution of mycoheterotrophy.</title>
        <authorList>
            <person name="Li M.H."/>
            <person name="Liu K.W."/>
            <person name="Li Z."/>
            <person name="Lu H.C."/>
            <person name="Ye Q.L."/>
            <person name="Zhang D."/>
            <person name="Wang J.Y."/>
            <person name="Li Y.F."/>
            <person name="Zhong Z.M."/>
            <person name="Liu X."/>
            <person name="Yu X."/>
            <person name="Liu D.K."/>
            <person name="Tu X.D."/>
            <person name="Liu B."/>
            <person name="Hao Y."/>
            <person name="Liao X.Y."/>
            <person name="Jiang Y.T."/>
            <person name="Sun W.H."/>
            <person name="Chen J."/>
            <person name="Chen Y.Q."/>
            <person name="Ai Y."/>
            <person name="Zhai J.W."/>
            <person name="Wu S.S."/>
            <person name="Zhou Z."/>
            <person name="Hsiao Y.Y."/>
            <person name="Wu W.L."/>
            <person name="Chen Y.Y."/>
            <person name="Lin Y.F."/>
            <person name="Hsu J.L."/>
            <person name="Li C.Y."/>
            <person name="Wang Z.W."/>
            <person name="Zhao X."/>
            <person name="Zhong W.Y."/>
            <person name="Ma X.K."/>
            <person name="Ma L."/>
            <person name="Huang J."/>
            <person name="Chen G.Z."/>
            <person name="Huang M.Z."/>
            <person name="Huang L."/>
            <person name="Peng D.H."/>
            <person name="Luo Y.B."/>
            <person name="Zou S.Q."/>
            <person name="Chen S.P."/>
            <person name="Lan S."/>
            <person name="Tsai W.C."/>
            <person name="Van de Peer Y."/>
            <person name="Liu Z.J."/>
        </authorList>
    </citation>
    <scope>NUCLEOTIDE SEQUENCE [LARGE SCALE GENOMIC DNA]</scope>
    <source>
        <strain evidence="2">Lor287</strain>
    </source>
</reference>
<accession>A0AAP0BZN3</accession>
<name>A0AAP0BZN3_9ASPA</name>
<dbReference type="PANTHER" id="PTHR46238">
    <property type="entry name" value="REVERSE TRANSCRIPTASE DOMAIN-CONTAINING PROTEIN"/>
    <property type="match status" value="1"/>
</dbReference>
<gene>
    <name evidence="2" type="ORF">KSP39_PZI002688</name>
</gene>
<evidence type="ECO:0000259" key="1">
    <source>
        <dbReference type="PROSITE" id="PS50878"/>
    </source>
</evidence>
<sequence>MSSPDIQQAIPWCLLFADDIILVDETRTGVNAKLKSWRDTLEKKGFRLSRAKTEYMKLKFSRRSDDFVIKLGDQDISRSECFKYLGSIVQKDRDIDKDVTHRIIQAGWLKWRGASGILCDRKVPLKLKGKFHCTTIRPAVFYDSECWAVNCVHEQKWELWR</sequence>
<evidence type="ECO:0000313" key="3">
    <source>
        <dbReference type="Proteomes" id="UP001418222"/>
    </source>
</evidence>